<dbReference type="AlphaFoldDB" id="A6I0H9"/>
<gene>
    <name evidence="1" type="ORF">rCG_48341</name>
</gene>
<accession>A6I0H9</accession>
<dbReference type="EMBL" id="CH473953">
    <property type="protein sequence ID" value="EDM12960.1"/>
    <property type="molecule type" value="Genomic_DNA"/>
</dbReference>
<reference evidence="2" key="1">
    <citation type="submission" date="2005-09" db="EMBL/GenBank/DDBJ databases">
        <authorList>
            <person name="Mural R.J."/>
            <person name="Li P.W."/>
            <person name="Adams M.D."/>
            <person name="Amanatides P.G."/>
            <person name="Baden-Tillson H."/>
            <person name="Barnstead M."/>
            <person name="Chin S.H."/>
            <person name="Dew I."/>
            <person name="Evans C.A."/>
            <person name="Ferriera S."/>
            <person name="Flanigan M."/>
            <person name="Fosler C."/>
            <person name="Glodek A."/>
            <person name="Gu Z."/>
            <person name="Holt R.A."/>
            <person name="Jennings D."/>
            <person name="Kraft C.L."/>
            <person name="Lu F."/>
            <person name="Nguyen T."/>
            <person name="Nusskern D.R."/>
            <person name="Pfannkoch C.M."/>
            <person name="Sitter C."/>
            <person name="Sutton G.G."/>
            <person name="Venter J.C."/>
            <person name="Wang Z."/>
            <person name="Woodage T."/>
            <person name="Zheng X.H."/>
            <person name="Zhong F."/>
        </authorList>
    </citation>
    <scope>NUCLEOTIDE SEQUENCE [LARGE SCALE GENOMIC DNA]</scope>
    <source>
        <strain>BN</strain>
        <strain evidence="2">Sprague-Dawley</strain>
    </source>
</reference>
<evidence type="ECO:0000313" key="1">
    <source>
        <dbReference type="EMBL" id="EDM12960.1"/>
    </source>
</evidence>
<organism evidence="1 2">
    <name type="scientific">Rattus norvegicus</name>
    <name type="common">Rat</name>
    <dbReference type="NCBI Taxonomy" id="10116"/>
    <lineage>
        <taxon>Eukaryota</taxon>
        <taxon>Metazoa</taxon>
        <taxon>Chordata</taxon>
        <taxon>Craniata</taxon>
        <taxon>Vertebrata</taxon>
        <taxon>Euteleostomi</taxon>
        <taxon>Mammalia</taxon>
        <taxon>Eutheria</taxon>
        <taxon>Euarchontoglires</taxon>
        <taxon>Glires</taxon>
        <taxon>Rodentia</taxon>
        <taxon>Myomorpha</taxon>
        <taxon>Muroidea</taxon>
        <taxon>Muridae</taxon>
        <taxon>Murinae</taxon>
        <taxon>Rattus</taxon>
    </lineage>
</organism>
<protein>
    <submittedName>
        <fullName evidence="1">RCG48341</fullName>
    </submittedName>
</protein>
<proteinExistence type="predicted"/>
<sequence>MRGLLQVIEYGWAAVTSGPH</sequence>
<evidence type="ECO:0000313" key="2">
    <source>
        <dbReference type="Proteomes" id="UP000234681"/>
    </source>
</evidence>
<dbReference type="Proteomes" id="UP000234681">
    <property type="component" value="Chromosome 1"/>
</dbReference>
<name>A6I0H9_RAT</name>